<feature type="compositionally biased region" description="Low complexity" evidence="1">
    <location>
        <begin position="276"/>
        <end position="289"/>
    </location>
</feature>
<evidence type="ECO:0000256" key="1">
    <source>
        <dbReference type="SAM" id="MobiDB-lite"/>
    </source>
</evidence>
<feature type="compositionally biased region" description="Pro residues" evidence="1">
    <location>
        <begin position="377"/>
        <end position="388"/>
    </location>
</feature>
<gene>
    <name evidence="2" type="ORF">FE257_010269</name>
</gene>
<feature type="compositionally biased region" description="Basic and acidic residues" evidence="1">
    <location>
        <begin position="293"/>
        <end position="306"/>
    </location>
</feature>
<feature type="region of interest" description="Disordered" evidence="1">
    <location>
        <begin position="1"/>
        <end position="394"/>
    </location>
</feature>
<feature type="compositionally biased region" description="Polar residues" evidence="1">
    <location>
        <begin position="245"/>
        <end position="256"/>
    </location>
</feature>
<evidence type="ECO:0000313" key="3">
    <source>
        <dbReference type="Proteomes" id="UP001194746"/>
    </source>
</evidence>
<feature type="compositionally biased region" description="Basic and acidic residues" evidence="1">
    <location>
        <begin position="41"/>
        <end position="54"/>
    </location>
</feature>
<accession>A0AAD4GRG8</accession>
<feature type="compositionally biased region" description="Basic and acidic residues" evidence="1">
    <location>
        <begin position="7"/>
        <end position="29"/>
    </location>
</feature>
<dbReference type="AlphaFoldDB" id="A0AAD4GRG8"/>
<dbReference type="EMBL" id="VCAU01000062">
    <property type="protein sequence ID" value="KAF9887414.1"/>
    <property type="molecule type" value="Genomic_DNA"/>
</dbReference>
<sequence>MSGFGKVMKDGWHPKGKDGNSKESWRGDFKGINQVAGWMGKGKDKSSSEKDEHVSAPLSSLKDPSAFGPPPRHIRYHGPGAVPNQTTPDTRGLGAPLSQDQLHHQYLVEQQQQAELEAQEEQARKPAPPPLPYRANRTGVDPNTLPPPPVRRVTSPAESSVSSNSSRPHPSVPPRAPPRTSTVPSPPPAYSPHEEVQQPLQGELNHHSTSNLSRAGVSVPALGIGNGRTASPTTAGYGGQPRVDQLQSRFSQMRTNSSSPSHAPSPPVRGNTYDQSSPVAASSPHSASSTINEFRERHADKIDAGKQKISGFGQRIGTFIDDRRSAPSTHSPVTTPPIRRPTHPSPTNSNADMETQARKKAPPPPPPKKSGMRSTPVNPPSPAPPPVPLNTKPR</sequence>
<reference evidence="2" key="1">
    <citation type="journal article" date="2019" name="Beilstein J. Org. Chem.">
        <title>Nanangenines: drimane sesquiterpenoids as the dominant metabolite cohort of a novel Australian fungus, Aspergillus nanangensis.</title>
        <authorList>
            <person name="Lacey H.J."/>
            <person name="Gilchrist C.L.M."/>
            <person name="Crombie A."/>
            <person name="Kalaitzis J.A."/>
            <person name="Vuong D."/>
            <person name="Rutledge P.J."/>
            <person name="Turner P."/>
            <person name="Pitt J.I."/>
            <person name="Lacey E."/>
            <person name="Chooi Y.H."/>
            <person name="Piggott A.M."/>
        </authorList>
    </citation>
    <scope>NUCLEOTIDE SEQUENCE</scope>
    <source>
        <strain evidence="2">MST-FP2251</strain>
    </source>
</reference>
<name>A0AAD4GRG8_ASPNN</name>
<evidence type="ECO:0000313" key="2">
    <source>
        <dbReference type="EMBL" id="KAF9887414.1"/>
    </source>
</evidence>
<organism evidence="2 3">
    <name type="scientific">Aspergillus nanangensis</name>
    <dbReference type="NCBI Taxonomy" id="2582783"/>
    <lineage>
        <taxon>Eukaryota</taxon>
        <taxon>Fungi</taxon>
        <taxon>Dikarya</taxon>
        <taxon>Ascomycota</taxon>
        <taxon>Pezizomycotina</taxon>
        <taxon>Eurotiomycetes</taxon>
        <taxon>Eurotiomycetidae</taxon>
        <taxon>Eurotiales</taxon>
        <taxon>Aspergillaceae</taxon>
        <taxon>Aspergillus</taxon>
        <taxon>Aspergillus subgen. Circumdati</taxon>
    </lineage>
</organism>
<feature type="compositionally biased region" description="Low complexity" evidence="1">
    <location>
        <begin position="154"/>
        <end position="169"/>
    </location>
</feature>
<reference evidence="2" key="2">
    <citation type="submission" date="2020-02" db="EMBL/GenBank/DDBJ databases">
        <authorList>
            <person name="Gilchrist C.L.M."/>
            <person name="Chooi Y.-H."/>
        </authorList>
    </citation>
    <scope>NUCLEOTIDE SEQUENCE</scope>
    <source>
        <strain evidence="2">MST-FP2251</strain>
    </source>
</reference>
<feature type="compositionally biased region" description="Low complexity" evidence="1">
    <location>
        <begin position="104"/>
        <end position="116"/>
    </location>
</feature>
<keyword evidence="3" id="KW-1185">Reference proteome</keyword>
<comment type="caution">
    <text evidence="2">The sequence shown here is derived from an EMBL/GenBank/DDBJ whole genome shotgun (WGS) entry which is preliminary data.</text>
</comment>
<proteinExistence type="predicted"/>
<protein>
    <submittedName>
        <fullName evidence="2">Uncharacterized protein</fullName>
    </submittedName>
</protein>
<dbReference type="Proteomes" id="UP001194746">
    <property type="component" value="Unassembled WGS sequence"/>
</dbReference>